<dbReference type="FunFam" id="4.10.1000.10:FF:000003">
    <property type="entry name" value="Zinc finger CCCH domain-containing protein"/>
    <property type="match status" value="2"/>
</dbReference>
<comment type="caution">
    <text evidence="11">The sequence shown here is derived from an EMBL/GenBank/DDBJ whole genome shotgun (WGS) entry which is preliminary data.</text>
</comment>
<dbReference type="SMART" id="SM00322">
    <property type="entry name" value="KH"/>
    <property type="match status" value="1"/>
</dbReference>
<feature type="domain" description="C3H1-type" evidence="10">
    <location>
        <begin position="25"/>
        <end position="53"/>
    </location>
</feature>
<keyword evidence="1 8" id="KW-0479">Metal-binding</keyword>
<keyword evidence="3 8" id="KW-0863">Zinc-finger</keyword>
<dbReference type="SUPFAM" id="SSF90229">
    <property type="entry name" value="CCCH zinc finger"/>
    <property type="match status" value="3"/>
</dbReference>
<keyword evidence="4 8" id="KW-0862">Zinc</keyword>
<evidence type="ECO:0000256" key="4">
    <source>
        <dbReference type="ARBA" id="ARBA00022833"/>
    </source>
</evidence>
<reference evidence="11 12" key="1">
    <citation type="journal article" date="2022" name="Cell">
        <title>Repeat-based holocentromeres influence genome architecture and karyotype evolution.</title>
        <authorList>
            <person name="Hofstatter P.G."/>
            <person name="Thangavel G."/>
            <person name="Lux T."/>
            <person name="Neumann P."/>
            <person name="Vondrak T."/>
            <person name="Novak P."/>
            <person name="Zhang M."/>
            <person name="Costa L."/>
            <person name="Castellani M."/>
            <person name="Scott A."/>
            <person name="Toegelov H."/>
            <person name="Fuchs J."/>
            <person name="Mata-Sucre Y."/>
            <person name="Dias Y."/>
            <person name="Vanzela A.L.L."/>
            <person name="Huettel B."/>
            <person name="Almeida C.C.S."/>
            <person name="Simkova H."/>
            <person name="Souza G."/>
            <person name="Pedrosa-Harand A."/>
            <person name="Macas J."/>
            <person name="Mayer K.F.X."/>
            <person name="Houben A."/>
            <person name="Marques A."/>
        </authorList>
    </citation>
    <scope>NUCLEOTIDE SEQUENCE [LARGE SCALE GENOMIC DNA]</scope>
    <source>
        <strain evidence="11">RhyTen1mFocal</strain>
    </source>
</reference>
<feature type="region of interest" description="Disordered" evidence="9">
    <location>
        <begin position="1"/>
        <end position="24"/>
    </location>
</feature>
<dbReference type="Proteomes" id="UP001210211">
    <property type="component" value="Unassembled WGS sequence"/>
</dbReference>
<feature type="zinc finger region" description="C3H1-type" evidence="8">
    <location>
        <begin position="25"/>
        <end position="53"/>
    </location>
</feature>
<dbReference type="SUPFAM" id="SSF54791">
    <property type="entry name" value="Eukaryotic type KH-domain (KH-domain type I)"/>
    <property type="match status" value="1"/>
</dbReference>
<dbReference type="Pfam" id="PF00013">
    <property type="entry name" value="KH_1"/>
    <property type="match status" value="1"/>
</dbReference>
<dbReference type="InterPro" id="IPR004088">
    <property type="entry name" value="KH_dom_type_1"/>
</dbReference>
<dbReference type="GO" id="GO:0003677">
    <property type="term" value="F:DNA binding"/>
    <property type="evidence" value="ECO:0007669"/>
    <property type="project" value="UniProtKB-KW"/>
</dbReference>
<feature type="zinc finger region" description="C3H1-type" evidence="8">
    <location>
        <begin position="94"/>
        <end position="122"/>
    </location>
</feature>
<dbReference type="PANTHER" id="PTHR12547:SF154">
    <property type="entry name" value="ZINC FINGER CCCH DOMAIN-CONTAINING PROTEIN 52"/>
    <property type="match status" value="1"/>
</dbReference>
<evidence type="ECO:0000256" key="8">
    <source>
        <dbReference type="PROSITE-ProRule" id="PRU00723"/>
    </source>
</evidence>
<evidence type="ECO:0000256" key="3">
    <source>
        <dbReference type="ARBA" id="ARBA00022771"/>
    </source>
</evidence>
<dbReference type="Gene3D" id="3.30.1370.10">
    <property type="entry name" value="K Homology domain, type 1"/>
    <property type="match status" value="1"/>
</dbReference>
<dbReference type="GO" id="GO:0051252">
    <property type="term" value="P:regulation of RNA metabolic process"/>
    <property type="evidence" value="ECO:0007669"/>
    <property type="project" value="UniProtKB-ARBA"/>
</dbReference>
<evidence type="ECO:0000313" key="11">
    <source>
        <dbReference type="EMBL" id="KAJ3707899.1"/>
    </source>
</evidence>
<dbReference type="PROSITE" id="PS50103">
    <property type="entry name" value="ZF_C3H1"/>
    <property type="match status" value="3"/>
</dbReference>
<evidence type="ECO:0000256" key="1">
    <source>
        <dbReference type="ARBA" id="ARBA00022723"/>
    </source>
</evidence>
<dbReference type="GO" id="GO:0010468">
    <property type="term" value="P:regulation of gene expression"/>
    <property type="evidence" value="ECO:0007669"/>
    <property type="project" value="UniProtKB-ARBA"/>
</dbReference>
<organism evidence="11 12">
    <name type="scientific">Rhynchospora tenuis</name>
    <dbReference type="NCBI Taxonomy" id="198213"/>
    <lineage>
        <taxon>Eukaryota</taxon>
        <taxon>Viridiplantae</taxon>
        <taxon>Streptophyta</taxon>
        <taxon>Embryophyta</taxon>
        <taxon>Tracheophyta</taxon>
        <taxon>Spermatophyta</taxon>
        <taxon>Magnoliopsida</taxon>
        <taxon>Liliopsida</taxon>
        <taxon>Poales</taxon>
        <taxon>Cyperaceae</taxon>
        <taxon>Cyperoideae</taxon>
        <taxon>Rhynchosporeae</taxon>
        <taxon>Rhynchospora</taxon>
    </lineage>
</organism>
<dbReference type="EMBL" id="JAMRDG010000001">
    <property type="protein sequence ID" value="KAJ3707899.1"/>
    <property type="molecule type" value="Genomic_DNA"/>
</dbReference>
<evidence type="ECO:0000256" key="9">
    <source>
        <dbReference type="SAM" id="MobiDB-lite"/>
    </source>
</evidence>
<dbReference type="InterPro" id="IPR000571">
    <property type="entry name" value="Znf_CCCH"/>
</dbReference>
<dbReference type="FunFam" id="3.30.1370.10:FF:000069">
    <property type="entry name" value="Zinc finger CCCH domain-containing protein 52"/>
    <property type="match status" value="1"/>
</dbReference>
<dbReference type="GO" id="GO:0003729">
    <property type="term" value="F:mRNA binding"/>
    <property type="evidence" value="ECO:0007669"/>
    <property type="project" value="InterPro"/>
</dbReference>
<evidence type="ECO:0000256" key="2">
    <source>
        <dbReference type="ARBA" id="ARBA00022737"/>
    </source>
</evidence>
<feature type="domain" description="C3H1-type" evidence="10">
    <location>
        <begin position="258"/>
        <end position="285"/>
    </location>
</feature>
<dbReference type="InterPro" id="IPR036612">
    <property type="entry name" value="KH_dom_type_1_sf"/>
</dbReference>
<evidence type="ECO:0000256" key="5">
    <source>
        <dbReference type="ARBA" id="ARBA00022884"/>
    </source>
</evidence>
<dbReference type="InterPro" id="IPR045877">
    <property type="entry name" value="ZFP36-like"/>
</dbReference>
<dbReference type="InterPro" id="IPR004087">
    <property type="entry name" value="KH_dom"/>
</dbReference>
<keyword evidence="12" id="KW-1185">Reference proteome</keyword>
<dbReference type="AlphaFoldDB" id="A0AAD6A1B4"/>
<evidence type="ECO:0000256" key="7">
    <source>
        <dbReference type="PROSITE-ProRule" id="PRU00117"/>
    </source>
</evidence>
<feature type="domain" description="C3H1-type" evidence="10">
    <location>
        <begin position="94"/>
        <end position="122"/>
    </location>
</feature>
<keyword evidence="6" id="KW-0238">DNA-binding</keyword>
<sequence length="295" mass="30627">MDSRKRTRPMTTNGGAKRTKATDVGSKSKPCTKFFSMAGCPFGDGCHFLHHVPGGYNAVLQMTSHTAPAQHYVPPQAAPSGRFQAGPGVPNSSAVKSKLCSRYNTAEGCKFGDKCRFAHGERDLGKPIATSHDYPGGPPMVPQMAPAPMPAGGGPPAPGSFGMSATAKISVEASLAGAIIGKGGTNTKQICRVTGAKLAIRDHESDPNLKNIELEGTFDQINHASVMVRELIFNVSGSMGGQKMKGTGGAHTAGGGSNYKTKLCDNFAKGVCTFGEKCNFAHGTSELRQSGAGIV</sequence>
<keyword evidence="2" id="KW-0677">Repeat</keyword>
<dbReference type="Pfam" id="PF00642">
    <property type="entry name" value="zf-CCCH"/>
    <property type="match status" value="2"/>
</dbReference>
<dbReference type="Pfam" id="PF14608">
    <property type="entry name" value="zf-CCCH_2"/>
    <property type="match status" value="1"/>
</dbReference>
<evidence type="ECO:0000256" key="6">
    <source>
        <dbReference type="ARBA" id="ARBA00023125"/>
    </source>
</evidence>
<protein>
    <recommendedName>
        <fullName evidence="10">C3H1-type domain-containing protein</fullName>
    </recommendedName>
</protein>
<gene>
    <name evidence="11" type="ORF">LUZ61_011604</name>
</gene>
<accession>A0AAD6A1B4</accession>
<keyword evidence="5 7" id="KW-0694">RNA-binding</keyword>
<proteinExistence type="predicted"/>
<dbReference type="GO" id="GO:0008270">
    <property type="term" value="F:zinc ion binding"/>
    <property type="evidence" value="ECO:0007669"/>
    <property type="project" value="UniProtKB-KW"/>
</dbReference>
<feature type="zinc finger region" description="C3H1-type" evidence="8">
    <location>
        <begin position="258"/>
        <end position="285"/>
    </location>
</feature>
<dbReference type="InterPro" id="IPR036855">
    <property type="entry name" value="Znf_CCCH_sf"/>
</dbReference>
<evidence type="ECO:0000259" key="10">
    <source>
        <dbReference type="PROSITE" id="PS50103"/>
    </source>
</evidence>
<dbReference type="CDD" id="cd22464">
    <property type="entry name" value="KH-I_AtC3H36_like"/>
    <property type="match status" value="1"/>
</dbReference>
<dbReference type="Gene3D" id="4.10.1000.10">
    <property type="entry name" value="Zinc finger, CCCH-type"/>
    <property type="match status" value="2"/>
</dbReference>
<evidence type="ECO:0000313" key="12">
    <source>
        <dbReference type="Proteomes" id="UP001210211"/>
    </source>
</evidence>
<dbReference type="PROSITE" id="PS50084">
    <property type="entry name" value="KH_TYPE_1"/>
    <property type="match status" value="1"/>
</dbReference>
<dbReference type="SMART" id="SM00356">
    <property type="entry name" value="ZnF_C3H1"/>
    <property type="match status" value="3"/>
</dbReference>
<dbReference type="PANTHER" id="PTHR12547">
    <property type="entry name" value="CCCH ZINC FINGER/TIS11-RELATED"/>
    <property type="match status" value="1"/>
</dbReference>
<name>A0AAD6A1B4_9POAL</name>